<accession>A0ABR2TGP4</accession>
<feature type="region of interest" description="Disordered" evidence="1">
    <location>
        <begin position="1"/>
        <end position="30"/>
    </location>
</feature>
<gene>
    <name evidence="2" type="ORF">V6N11_078664</name>
</gene>
<name>A0ABR2TGP4_9ROSI</name>
<evidence type="ECO:0000313" key="2">
    <source>
        <dbReference type="EMBL" id="KAK9036671.1"/>
    </source>
</evidence>
<comment type="caution">
    <text evidence="2">The sequence shown here is derived from an EMBL/GenBank/DDBJ whole genome shotgun (WGS) entry which is preliminary data.</text>
</comment>
<dbReference type="EMBL" id="JBBPBN010000006">
    <property type="protein sequence ID" value="KAK9036671.1"/>
    <property type="molecule type" value="Genomic_DNA"/>
</dbReference>
<organism evidence="2 3">
    <name type="scientific">Hibiscus sabdariffa</name>
    <name type="common">roselle</name>
    <dbReference type="NCBI Taxonomy" id="183260"/>
    <lineage>
        <taxon>Eukaryota</taxon>
        <taxon>Viridiplantae</taxon>
        <taxon>Streptophyta</taxon>
        <taxon>Embryophyta</taxon>
        <taxon>Tracheophyta</taxon>
        <taxon>Spermatophyta</taxon>
        <taxon>Magnoliopsida</taxon>
        <taxon>eudicotyledons</taxon>
        <taxon>Gunneridae</taxon>
        <taxon>Pentapetalae</taxon>
        <taxon>rosids</taxon>
        <taxon>malvids</taxon>
        <taxon>Malvales</taxon>
        <taxon>Malvaceae</taxon>
        <taxon>Malvoideae</taxon>
        <taxon>Hibiscus</taxon>
    </lineage>
</organism>
<reference evidence="2 3" key="1">
    <citation type="journal article" date="2024" name="G3 (Bethesda)">
        <title>Genome assembly of Hibiscus sabdariffa L. provides insights into metabolisms of medicinal natural products.</title>
        <authorList>
            <person name="Kim T."/>
        </authorList>
    </citation>
    <scope>NUCLEOTIDE SEQUENCE [LARGE SCALE GENOMIC DNA]</scope>
    <source>
        <strain evidence="2">TK-2024</strain>
        <tissue evidence="2">Old leaves</tissue>
    </source>
</reference>
<evidence type="ECO:0000256" key="1">
    <source>
        <dbReference type="SAM" id="MobiDB-lite"/>
    </source>
</evidence>
<protein>
    <submittedName>
        <fullName evidence="2">Uncharacterized protein</fullName>
    </submittedName>
</protein>
<sequence length="73" mass="7911">MAAEAGETATVKVTGKSHVKPGKIRGTRDSRKRWRRGFRVDYDDDMHGHGVEVLEAVAEGITVDELAADDGTS</sequence>
<keyword evidence="3" id="KW-1185">Reference proteome</keyword>
<evidence type="ECO:0000313" key="3">
    <source>
        <dbReference type="Proteomes" id="UP001396334"/>
    </source>
</evidence>
<proteinExistence type="predicted"/>
<dbReference type="Proteomes" id="UP001396334">
    <property type="component" value="Unassembled WGS sequence"/>
</dbReference>
<feature type="compositionally biased region" description="Basic residues" evidence="1">
    <location>
        <begin position="15"/>
        <end position="30"/>
    </location>
</feature>